<evidence type="ECO:0000313" key="5">
    <source>
        <dbReference type="EMBL" id="AIC92305.1"/>
    </source>
</evidence>
<proteinExistence type="inferred from homology"/>
<protein>
    <submittedName>
        <fullName evidence="5">Peptidase S51 dipeptidase E</fullName>
        <ecNumber evidence="5">3.4.13.21</ecNumber>
    </submittedName>
</protein>
<keyword evidence="4" id="KW-0720">Serine protease</keyword>
<dbReference type="GO" id="GO:0008236">
    <property type="term" value="F:serine-type peptidase activity"/>
    <property type="evidence" value="ECO:0007669"/>
    <property type="project" value="UniProtKB-KW"/>
</dbReference>
<dbReference type="SUPFAM" id="SSF52317">
    <property type="entry name" value="Class I glutamine amidotransferase-like"/>
    <property type="match status" value="1"/>
</dbReference>
<dbReference type="EC" id="3.4.13.21" evidence="5"/>
<dbReference type="HOGENOM" id="CLU_090997_0_0_11"/>
<dbReference type="InterPro" id="IPR005320">
    <property type="entry name" value="Peptidase_S51"/>
</dbReference>
<dbReference type="RefSeq" id="WP_033490590.1">
    <property type="nucleotide sequence ID" value="NZ_CP006018.1"/>
</dbReference>
<dbReference type="Pfam" id="PF03575">
    <property type="entry name" value="Peptidase_S51"/>
    <property type="match status" value="1"/>
</dbReference>
<reference evidence="5 6" key="1">
    <citation type="journal article" date="2014" name="Appl. Environ. Microbiol.">
        <title>Genomic encyclopedia of type strains of the genus Bifidobacterium.</title>
        <authorList>
            <person name="Milani C."/>
            <person name="Lugli G.A."/>
            <person name="Duranti S."/>
            <person name="Turroni F."/>
            <person name="Bottacini F."/>
            <person name="Mangifesta M."/>
            <person name="Sanchez B."/>
            <person name="Viappiani A."/>
            <person name="Mancabelli L."/>
            <person name="Taminiau B."/>
            <person name="Delcenserie V."/>
            <person name="Barrangou R."/>
            <person name="Margolles A."/>
            <person name="van Sinderen D."/>
            <person name="Ventura M."/>
        </authorList>
    </citation>
    <scope>NUCLEOTIDE SEQUENCE [LARGE SCALE GENOMIC DNA]</scope>
    <source>
        <strain evidence="5 6">LMG 11587</strain>
    </source>
</reference>
<keyword evidence="6" id="KW-1185">Reference proteome</keyword>
<gene>
    <name evidence="5" type="ORF">BINDI_1042</name>
</gene>
<dbReference type="OrthoDB" id="3373764at2"/>
<dbReference type="PANTHER" id="PTHR20842:SF0">
    <property type="entry name" value="ALPHA-ASPARTYL DIPEPTIDASE"/>
    <property type="match status" value="1"/>
</dbReference>
<dbReference type="Gene3D" id="3.40.50.880">
    <property type="match status" value="1"/>
</dbReference>
<evidence type="ECO:0000256" key="2">
    <source>
        <dbReference type="ARBA" id="ARBA00022670"/>
    </source>
</evidence>
<sequence length="203" mass="22472">MKQLFLTSSFAEVADKVEDAAGDSLKGRTVAFIATANLPEESDWYVRDARKAFADLGCRIDELEISTADQDTIRKSLEEDELIYLSGGNTFFLLQELQKTGAGEQIKDQVNRGKLYIGESAGSVVTGPDIAYLEAMDPRSAAPDLTSTEGLNLVDFHPLPHYTEEPFAETNYQIIEQYRDSLPIVAITNSQVIRVCDRCLSIL</sequence>
<organism evidence="5 6">
    <name type="scientific">Bifidobacterium [indicum] DSM 20214 = LMG 11587</name>
    <dbReference type="NCBI Taxonomy" id="1341694"/>
    <lineage>
        <taxon>Bacteria</taxon>
        <taxon>Bacillati</taxon>
        <taxon>Actinomycetota</taxon>
        <taxon>Actinomycetes</taxon>
        <taxon>Bifidobacteriales</taxon>
        <taxon>Bifidobacteriaceae</taxon>
        <taxon>Bifidobacterium</taxon>
    </lineage>
</organism>
<evidence type="ECO:0000256" key="1">
    <source>
        <dbReference type="ARBA" id="ARBA00006534"/>
    </source>
</evidence>
<dbReference type="AlphaFoldDB" id="A0A087VV29"/>
<dbReference type="GO" id="GO:0016805">
    <property type="term" value="F:dipeptidase activity"/>
    <property type="evidence" value="ECO:0007669"/>
    <property type="project" value="UniProtKB-KW"/>
</dbReference>
<evidence type="ECO:0000256" key="3">
    <source>
        <dbReference type="ARBA" id="ARBA00022801"/>
    </source>
</evidence>
<keyword evidence="3 5" id="KW-0378">Hydrolase</keyword>
<dbReference type="EMBL" id="CP006018">
    <property type="protein sequence ID" value="AIC92305.1"/>
    <property type="molecule type" value="Genomic_DNA"/>
</dbReference>
<dbReference type="KEGG" id="bii:BINDI_1042"/>
<dbReference type="InterPro" id="IPR029062">
    <property type="entry name" value="Class_I_gatase-like"/>
</dbReference>
<dbReference type="GO" id="GO:0006508">
    <property type="term" value="P:proteolysis"/>
    <property type="evidence" value="ECO:0007669"/>
    <property type="project" value="UniProtKB-KW"/>
</dbReference>
<keyword evidence="2" id="KW-0645">Protease</keyword>
<name>A0A087VV29_9BIFI</name>
<evidence type="ECO:0000256" key="4">
    <source>
        <dbReference type="ARBA" id="ARBA00022825"/>
    </source>
</evidence>
<accession>A0A087VV29</accession>
<dbReference type="PANTHER" id="PTHR20842">
    <property type="entry name" value="PROTEASE S51 ALPHA-ASPARTYL DIPEPTIDASE"/>
    <property type="match status" value="1"/>
</dbReference>
<dbReference type="Proteomes" id="UP000028569">
    <property type="component" value="Chromosome"/>
</dbReference>
<comment type="similarity">
    <text evidence="1">Belongs to the peptidase S51 family.</text>
</comment>
<keyword evidence="5" id="KW-0224">Dipeptidase</keyword>
<evidence type="ECO:0000313" key="6">
    <source>
        <dbReference type="Proteomes" id="UP000028569"/>
    </source>
</evidence>